<dbReference type="PANTHER" id="PTHR24306:SF7">
    <property type="entry name" value="AHBB"/>
    <property type="match status" value="1"/>
</dbReference>
<dbReference type="InterPro" id="IPR001128">
    <property type="entry name" value="Cyt_P450"/>
</dbReference>
<accession>A0A395MB57</accession>
<dbReference type="Pfam" id="PF00067">
    <property type="entry name" value="p450"/>
    <property type="match status" value="1"/>
</dbReference>
<name>A0A395MB57_9HYPO</name>
<dbReference type="SUPFAM" id="SSF48264">
    <property type="entry name" value="Cytochrome P450"/>
    <property type="match status" value="1"/>
</dbReference>
<evidence type="ECO:0000313" key="1">
    <source>
        <dbReference type="EMBL" id="RFN45088.1"/>
    </source>
</evidence>
<dbReference type="GO" id="GO:0016705">
    <property type="term" value="F:oxidoreductase activity, acting on paired donors, with incorporation or reduction of molecular oxygen"/>
    <property type="evidence" value="ECO:0007669"/>
    <property type="project" value="InterPro"/>
</dbReference>
<dbReference type="CDD" id="cd11040">
    <property type="entry name" value="CYP7_CYP8-like"/>
    <property type="match status" value="1"/>
</dbReference>
<sequence length="650" mass="73627">MDSLEAFRAHLNETLIPHAQRYPLQAILVTTIVLFITTRLFTGSSSSLRKDGAKTPPLAPFWVPLFGHAPRIFLSPSFALTRFRDRYPQGVFSIRLFQSIHSFVFRPSLAARLLEQPESVADKEFVARRIMMTNFGLSKKDLAAYDKAAAEVHEVTKKYLSDSHLDDLAKATLRDLDDNAADVVTFNSYSTDQMDWERLANAELLEDMGDEKVMAIDFFELMKTFVARTATISVFGTDFVEIYPDIWPHLWIFNDAFHSLAMGVPVWAPFPGSQRARIALGRLLTFMREFHDELDKFLSDEEPATKWQDFHTISPLVRARTEVYRKHGLSSDVRAAFDVALLWSTTVNTTSLISWSLFELYQDPVLLSQIREQIKSYVEVVQPKNDFGGAVWIPPQIKKLELEGLLTKCPLLEGVYFETLRLYGGGWSARYVKEDVTLKDKEDSFILKKGTFAHVINDLHHSDPRSFTDAKIWQVGRYLEDAVDKKGADTQKINPYTIKASDGTLTMCDDSAFTLRKVLMYISVFISLYDLEPAGSERWPSPSIVKGVASAQPWMDDTSCIVSFSQNCLHANLPDFTHRKPCLSSPIETDLNLMTLNLFHHPNPVSPSGAWFKPGPVSSIKNIHNIKKTAWREDLSPGKARTSDLPIVCK</sequence>
<dbReference type="STRING" id="2594813.A0A395MB57"/>
<dbReference type="EMBL" id="PXXK01000377">
    <property type="protein sequence ID" value="RFN45088.1"/>
    <property type="molecule type" value="Genomic_DNA"/>
</dbReference>
<dbReference type="GO" id="GO:0004497">
    <property type="term" value="F:monooxygenase activity"/>
    <property type="evidence" value="ECO:0007669"/>
    <property type="project" value="InterPro"/>
</dbReference>
<reference evidence="1 2" key="1">
    <citation type="journal article" date="2018" name="PLoS Pathog.">
        <title>Evolution of structural diversity of trichothecenes, a family of toxins produced by plant pathogenic and entomopathogenic fungi.</title>
        <authorList>
            <person name="Proctor R.H."/>
            <person name="McCormick S.P."/>
            <person name="Kim H.S."/>
            <person name="Cardoza R.E."/>
            <person name="Stanley A.M."/>
            <person name="Lindo L."/>
            <person name="Kelly A."/>
            <person name="Brown D.W."/>
            <person name="Lee T."/>
            <person name="Vaughan M.M."/>
            <person name="Alexander N.J."/>
            <person name="Busman M."/>
            <person name="Gutierrez S."/>
        </authorList>
    </citation>
    <scope>NUCLEOTIDE SEQUENCE [LARGE SCALE GENOMIC DNA]</scope>
    <source>
        <strain evidence="1 2">NRRL 13405</strain>
    </source>
</reference>
<dbReference type="Gene3D" id="1.10.630.10">
    <property type="entry name" value="Cytochrome P450"/>
    <property type="match status" value="1"/>
</dbReference>
<organism evidence="1 2">
    <name type="scientific">Fusarium flagelliforme</name>
    <dbReference type="NCBI Taxonomy" id="2675880"/>
    <lineage>
        <taxon>Eukaryota</taxon>
        <taxon>Fungi</taxon>
        <taxon>Dikarya</taxon>
        <taxon>Ascomycota</taxon>
        <taxon>Pezizomycotina</taxon>
        <taxon>Sordariomycetes</taxon>
        <taxon>Hypocreomycetidae</taxon>
        <taxon>Hypocreales</taxon>
        <taxon>Nectriaceae</taxon>
        <taxon>Fusarium</taxon>
        <taxon>Fusarium incarnatum-equiseti species complex</taxon>
    </lineage>
</organism>
<evidence type="ECO:0000313" key="2">
    <source>
        <dbReference type="Proteomes" id="UP000265631"/>
    </source>
</evidence>
<dbReference type="GO" id="GO:0020037">
    <property type="term" value="F:heme binding"/>
    <property type="evidence" value="ECO:0007669"/>
    <property type="project" value="InterPro"/>
</dbReference>
<dbReference type="InterPro" id="IPR036396">
    <property type="entry name" value="Cyt_P450_sf"/>
</dbReference>
<gene>
    <name evidence="1" type="ORF">FIE12Z_10675</name>
</gene>
<comment type="caution">
    <text evidence="1">The sequence shown here is derived from an EMBL/GenBank/DDBJ whole genome shotgun (WGS) entry which is preliminary data.</text>
</comment>
<dbReference type="PANTHER" id="PTHR24306">
    <property type="match status" value="1"/>
</dbReference>
<protein>
    <submittedName>
        <fullName evidence="1">Cytochrome p450 7b1</fullName>
    </submittedName>
</protein>
<dbReference type="GO" id="GO:0005506">
    <property type="term" value="F:iron ion binding"/>
    <property type="evidence" value="ECO:0007669"/>
    <property type="project" value="InterPro"/>
</dbReference>
<proteinExistence type="predicted"/>
<dbReference type="AlphaFoldDB" id="A0A395MB57"/>
<keyword evidence="2" id="KW-1185">Reference proteome</keyword>
<dbReference type="Proteomes" id="UP000265631">
    <property type="component" value="Unassembled WGS sequence"/>
</dbReference>